<reference evidence="1" key="1">
    <citation type="submission" date="2014-11" db="EMBL/GenBank/DDBJ databases">
        <authorList>
            <person name="Amaro Gonzalez C."/>
        </authorList>
    </citation>
    <scope>NUCLEOTIDE SEQUENCE</scope>
</reference>
<dbReference type="AlphaFoldDB" id="A0A0E9X8I0"/>
<reference evidence="1" key="2">
    <citation type="journal article" date="2015" name="Fish Shellfish Immunol.">
        <title>Early steps in the European eel (Anguilla anguilla)-Vibrio vulnificus interaction in the gills: Role of the RtxA13 toxin.</title>
        <authorList>
            <person name="Callol A."/>
            <person name="Pajuelo D."/>
            <person name="Ebbesson L."/>
            <person name="Teles M."/>
            <person name="MacKenzie S."/>
            <person name="Amaro C."/>
        </authorList>
    </citation>
    <scope>NUCLEOTIDE SEQUENCE</scope>
</reference>
<evidence type="ECO:0000313" key="1">
    <source>
        <dbReference type="EMBL" id="JAH98909.1"/>
    </source>
</evidence>
<name>A0A0E9X8I0_ANGAN</name>
<proteinExistence type="predicted"/>
<protein>
    <submittedName>
        <fullName evidence="1">Uncharacterized protein</fullName>
    </submittedName>
</protein>
<accession>A0A0E9X8I0</accession>
<sequence>MPATAYSKHFNDPSWSAFPLISKCSGVQSGFMAQNRASFICKLIYIMPLFFLPFMKIHLNCILINSEDHHFSFININKRNLF</sequence>
<dbReference type="EMBL" id="GBXM01009668">
    <property type="protein sequence ID" value="JAH98909.1"/>
    <property type="molecule type" value="Transcribed_RNA"/>
</dbReference>
<organism evidence="1">
    <name type="scientific">Anguilla anguilla</name>
    <name type="common">European freshwater eel</name>
    <name type="synonym">Muraena anguilla</name>
    <dbReference type="NCBI Taxonomy" id="7936"/>
    <lineage>
        <taxon>Eukaryota</taxon>
        <taxon>Metazoa</taxon>
        <taxon>Chordata</taxon>
        <taxon>Craniata</taxon>
        <taxon>Vertebrata</taxon>
        <taxon>Euteleostomi</taxon>
        <taxon>Actinopterygii</taxon>
        <taxon>Neopterygii</taxon>
        <taxon>Teleostei</taxon>
        <taxon>Anguilliformes</taxon>
        <taxon>Anguillidae</taxon>
        <taxon>Anguilla</taxon>
    </lineage>
</organism>